<protein>
    <submittedName>
        <fullName evidence="1">DUF1857 family protein</fullName>
    </submittedName>
</protein>
<dbReference type="AlphaFoldDB" id="A0A975K4D5"/>
<gene>
    <name evidence="1" type="ORF">KFK14_16450</name>
</gene>
<organism evidence="1 2">
    <name type="scientific">Sphingobium phenoxybenzoativorans</name>
    <dbReference type="NCBI Taxonomy" id="1592790"/>
    <lineage>
        <taxon>Bacteria</taxon>
        <taxon>Pseudomonadati</taxon>
        <taxon>Pseudomonadota</taxon>
        <taxon>Alphaproteobacteria</taxon>
        <taxon>Sphingomonadales</taxon>
        <taxon>Sphingomonadaceae</taxon>
        <taxon>Sphingobium</taxon>
    </lineage>
</organism>
<dbReference type="EMBL" id="CP073910">
    <property type="protein sequence ID" value="QUT04621.1"/>
    <property type="molecule type" value="Genomic_DNA"/>
</dbReference>
<dbReference type="InterPro" id="IPR015075">
    <property type="entry name" value="AtaL"/>
</dbReference>
<reference evidence="1" key="1">
    <citation type="submission" date="2021-04" db="EMBL/GenBank/DDBJ databases">
        <title>Isolation of p-tert-butylphenol degrading bacteria Sphingobium phenoxybenzoativorans Tas13 from active sludge.</title>
        <authorList>
            <person name="Li Y."/>
        </authorList>
    </citation>
    <scope>NUCLEOTIDE SEQUENCE</scope>
    <source>
        <strain evidence="1">Tas13</strain>
    </source>
</reference>
<sequence>MYTLSYTIPVNPEGIEPKVTQAQVWRGLEMKCENAVPFVNGMTQCDVLERKDNTILREITFMGGQSKEFLTLFEPVKVQFERLDGTGWIDNTLSESEQGLLLTFTFGIKFPGIEENSAAEKEKGDSMRGAYVGAVEATLKRVRQMVQDGEL</sequence>
<name>A0A975K4D5_9SPHN</name>
<evidence type="ECO:0000313" key="2">
    <source>
        <dbReference type="Proteomes" id="UP000681425"/>
    </source>
</evidence>
<dbReference type="InterPro" id="IPR023393">
    <property type="entry name" value="START-like_dom_sf"/>
</dbReference>
<dbReference type="RefSeq" id="WP_212608407.1">
    <property type="nucleotide sequence ID" value="NZ_CP073910.1"/>
</dbReference>
<dbReference type="SUPFAM" id="SSF55961">
    <property type="entry name" value="Bet v1-like"/>
    <property type="match status" value="1"/>
</dbReference>
<proteinExistence type="predicted"/>
<dbReference type="Pfam" id="PF08982">
    <property type="entry name" value="AtaL"/>
    <property type="match status" value="1"/>
</dbReference>
<keyword evidence="2" id="KW-1185">Reference proteome</keyword>
<dbReference type="Gene3D" id="3.30.530.20">
    <property type="match status" value="1"/>
</dbReference>
<dbReference type="KEGG" id="spph:KFK14_16450"/>
<evidence type="ECO:0000313" key="1">
    <source>
        <dbReference type="EMBL" id="QUT04621.1"/>
    </source>
</evidence>
<dbReference type="Proteomes" id="UP000681425">
    <property type="component" value="Chromosome"/>
</dbReference>
<accession>A0A975K4D5</accession>